<accession>A0A4Y2A8P3</accession>
<comment type="caution">
    <text evidence="2">The sequence shown here is derived from an EMBL/GenBank/DDBJ whole genome shotgun (WGS) entry which is preliminary data.</text>
</comment>
<keyword evidence="3" id="KW-1185">Reference proteome</keyword>
<sequence>MKRRLRTVLDLLHPGLVEDRKRRNEEFLDKSLSKGTVIEKTGPLSYKTVTPDVKSIRCHIDQVRNRKTPLGSSQSSPESPENSISPAASSAIPSSTNTPIKPSDTPAEIETPKKAPDESHRNQPL</sequence>
<dbReference type="AlphaFoldDB" id="A0A4Y2A8P3"/>
<protein>
    <submittedName>
        <fullName evidence="2">Uncharacterized protein</fullName>
    </submittedName>
</protein>
<evidence type="ECO:0000313" key="2">
    <source>
        <dbReference type="EMBL" id="GBL75294.1"/>
    </source>
</evidence>
<gene>
    <name evidence="2" type="ORF">AVEN_194515_1</name>
</gene>
<feature type="region of interest" description="Disordered" evidence="1">
    <location>
        <begin position="61"/>
        <end position="125"/>
    </location>
</feature>
<name>A0A4Y2A8P3_ARAVE</name>
<dbReference type="EMBL" id="BGPR01000007">
    <property type="protein sequence ID" value="GBL75294.1"/>
    <property type="molecule type" value="Genomic_DNA"/>
</dbReference>
<dbReference type="Proteomes" id="UP000499080">
    <property type="component" value="Unassembled WGS sequence"/>
</dbReference>
<evidence type="ECO:0000313" key="3">
    <source>
        <dbReference type="Proteomes" id="UP000499080"/>
    </source>
</evidence>
<evidence type="ECO:0000256" key="1">
    <source>
        <dbReference type="SAM" id="MobiDB-lite"/>
    </source>
</evidence>
<feature type="compositionally biased region" description="Low complexity" evidence="1">
    <location>
        <begin position="72"/>
        <end position="100"/>
    </location>
</feature>
<feature type="compositionally biased region" description="Basic and acidic residues" evidence="1">
    <location>
        <begin position="110"/>
        <end position="125"/>
    </location>
</feature>
<organism evidence="2 3">
    <name type="scientific">Araneus ventricosus</name>
    <name type="common">Orbweaver spider</name>
    <name type="synonym">Epeira ventricosa</name>
    <dbReference type="NCBI Taxonomy" id="182803"/>
    <lineage>
        <taxon>Eukaryota</taxon>
        <taxon>Metazoa</taxon>
        <taxon>Ecdysozoa</taxon>
        <taxon>Arthropoda</taxon>
        <taxon>Chelicerata</taxon>
        <taxon>Arachnida</taxon>
        <taxon>Araneae</taxon>
        <taxon>Araneomorphae</taxon>
        <taxon>Entelegynae</taxon>
        <taxon>Araneoidea</taxon>
        <taxon>Araneidae</taxon>
        <taxon>Araneus</taxon>
    </lineage>
</organism>
<proteinExistence type="predicted"/>
<reference evidence="2 3" key="1">
    <citation type="journal article" date="2019" name="Sci. Rep.">
        <title>Orb-weaving spider Araneus ventricosus genome elucidates the spidroin gene catalogue.</title>
        <authorList>
            <person name="Kono N."/>
            <person name="Nakamura H."/>
            <person name="Ohtoshi R."/>
            <person name="Moran D.A.P."/>
            <person name="Shinohara A."/>
            <person name="Yoshida Y."/>
            <person name="Fujiwara M."/>
            <person name="Mori M."/>
            <person name="Tomita M."/>
            <person name="Arakawa K."/>
        </authorList>
    </citation>
    <scope>NUCLEOTIDE SEQUENCE [LARGE SCALE GENOMIC DNA]</scope>
</reference>